<gene>
    <name evidence="1" type="ORF">THSYN_09810</name>
</gene>
<keyword evidence="2" id="KW-1185">Reference proteome</keyword>
<dbReference type="KEGG" id="tsy:THSYN_09810"/>
<dbReference type="AlphaFoldDB" id="A0A2K8U6Q2"/>
<dbReference type="EMBL" id="CP020370">
    <property type="protein sequence ID" value="AUB81217.1"/>
    <property type="molecule type" value="Genomic_DNA"/>
</dbReference>
<organism evidence="1 2">
    <name type="scientific">Candidatus Thiodictyon syntrophicum</name>
    <dbReference type="NCBI Taxonomy" id="1166950"/>
    <lineage>
        <taxon>Bacteria</taxon>
        <taxon>Pseudomonadati</taxon>
        <taxon>Pseudomonadota</taxon>
        <taxon>Gammaproteobacteria</taxon>
        <taxon>Chromatiales</taxon>
        <taxon>Chromatiaceae</taxon>
        <taxon>Thiodictyon</taxon>
    </lineage>
</organism>
<sequence length="106" mass="11200">MLQGARVDALMVGLTGSTGDYWAVAERASHGPFEVRRKLFAQTGERRIKFGGGARAASGVRDFGADNLLSEFIDILGRDGGGGKGEDRGVGSQDLDRAVLCSKDQV</sequence>
<evidence type="ECO:0000313" key="2">
    <source>
        <dbReference type="Proteomes" id="UP000232638"/>
    </source>
</evidence>
<dbReference type="Proteomes" id="UP000232638">
    <property type="component" value="Chromosome"/>
</dbReference>
<reference evidence="1 2" key="1">
    <citation type="submission" date="2017-03" db="EMBL/GenBank/DDBJ databases">
        <title>Complete genome sequence of Candidatus 'Thiodictyon syntrophicum' sp. nov. strain Cad16T, a photolithoautotroph purple sulfur bacterium isolated from an alpine meromictic lake.</title>
        <authorList>
            <person name="Luedin S.M."/>
            <person name="Pothier J.F."/>
            <person name="Danza F."/>
            <person name="Storelli N."/>
            <person name="Wittwer M."/>
            <person name="Tonolla M."/>
        </authorList>
    </citation>
    <scope>NUCLEOTIDE SEQUENCE [LARGE SCALE GENOMIC DNA]</scope>
    <source>
        <strain evidence="1 2">Cad16T</strain>
    </source>
</reference>
<evidence type="ECO:0000313" key="1">
    <source>
        <dbReference type="EMBL" id="AUB81217.1"/>
    </source>
</evidence>
<accession>A0A2K8U6Q2</accession>
<name>A0A2K8U6Q2_9GAMM</name>
<proteinExistence type="predicted"/>
<protein>
    <submittedName>
        <fullName evidence="1">Uncharacterized protein</fullName>
    </submittedName>
</protein>